<organism evidence="1 2">
    <name type="scientific">Cyclobacterium plantarum</name>
    <dbReference type="NCBI Taxonomy" id="2716263"/>
    <lineage>
        <taxon>Bacteria</taxon>
        <taxon>Pseudomonadati</taxon>
        <taxon>Bacteroidota</taxon>
        <taxon>Cytophagia</taxon>
        <taxon>Cytophagales</taxon>
        <taxon>Cyclobacteriaceae</taxon>
        <taxon>Cyclobacterium</taxon>
    </lineage>
</organism>
<evidence type="ECO:0000313" key="1">
    <source>
        <dbReference type="EMBL" id="NHE59499.1"/>
    </source>
</evidence>
<reference evidence="1 2" key="1">
    <citation type="submission" date="2020-03" db="EMBL/GenBank/DDBJ databases">
        <title>Cyclobacterium plantarum sp. nov., a marine bacterium isolated from a coastal-marine wetland.</title>
        <authorList>
            <person name="Sanchez-Porro C."/>
            <person name="Ventosa A."/>
            <person name="Amoozegar M."/>
        </authorList>
    </citation>
    <scope>NUCLEOTIDE SEQUENCE [LARGE SCALE GENOMIC DNA]</scope>
    <source>
        <strain evidence="1 2">GBPx2</strain>
    </source>
</reference>
<dbReference type="Proteomes" id="UP000649799">
    <property type="component" value="Unassembled WGS sequence"/>
</dbReference>
<name>A0ABX0HCQ5_9BACT</name>
<proteinExistence type="predicted"/>
<evidence type="ECO:0000313" key="2">
    <source>
        <dbReference type="Proteomes" id="UP000649799"/>
    </source>
</evidence>
<keyword evidence="2" id="KW-1185">Reference proteome</keyword>
<dbReference type="EMBL" id="JAANYN010000014">
    <property type="protein sequence ID" value="NHE59499.1"/>
    <property type="molecule type" value="Genomic_DNA"/>
</dbReference>
<protein>
    <submittedName>
        <fullName evidence="1">Uncharacterized protein</fullName>
    </submittedName>
</protein>
<gene>
    <name evidence="1" type="ORF">G9Q97_22040</name>
</gene>
<dbReference type="RefSeq" id="WP_166150974.1">
    <property type="nucleotide sequence ID" value="NZ_JAANYN010000014.1"/>
</dbReference>
<accession>A0ABX0HCQ5</accession>
<sequence length="55" mass="6132">MPTVLLIRLLVLFPWAEPHGYQIGRSYGALCTVETTTWNCVTGFPEKRLAVPTAL</sequence>
<comment type="caution">
    <text evidence="1">The sequence shown here is derived from an EMBL/GenBank/DDBJ whole genome shotgun (WGS) entry which is preliminary data.</text>
</comment>